<feature type="DNA-binding region" description="H-T-H motif" evidence="4">
    <location>
        <begin position="251"/>
        <end position="270"/>
    </location>
</feature>
<evidence type="ECO:0000256" key="2">
    <source>
        <dbReference type="ARBA" id="ARBA00023125"/>
    </source>
</evidence>
<dbReference type="GO" id="GO:0003700">
    <property type="term" value="F:DNA-binding transcription factor activity"/>
    <property type="evidence" value="ECO:0007669"/>
    <property type="project" value="TreeGrafter"/>
</dbReference>
<dbReference type="PRINTS" id="PR00455">
    <property type="entry name" value="HTHTETR"/>
</dbReference>
<dbReference type="Proteomes" id="UP000001868">
    <property type="component" value="Chromosome"/>
</dbReference>
<dbReference type="eggNOG" id="COG1309">
    <property type="taxonomic scope" value="Bacteria"/>
</dbReference>
<feature type="domain" description="HTH tetR-type" evidence="6">
    <location>
        <begin position="25"/>
        <end position="85"/>
    </location>
</feature>
<dbReference type="STRING" id="450851.PHZ_c2511"/>
<name>B4RGL4_PHEZH</name>
<protein>
    <submittedName>
        <fullName evidence="7">Transcriptional regulator, TetR family</fullName>
    </submittedName>
</protein>
<evidence type="ECO:0000259" key="6">
    <source>
        <dbReference type="PROSITE" id="PS50977"/>
    </source>
</evidence>
<dbReference type="RefSeq" id="WP_012523058.1">
    <property type="nucleotide sequence ID" value="NC_011144.1"/>
</dbReference>
<evidence type="ECO:0000256" key="1">
    <source>
        <dbReference type="ARBA" id="ARBA00023015"/>
    </source>
</evidence>
<dbReference type="InterPro" id="IPR050109">
    <property type="entry name" value="HTH-type_TetR-like_transc_reg"/>
</dbReference>
<dbReference type="InterPro" id="IPR001647">
    <property type="entry name" value="HTH_TetR"/>
</dbReference>
<evidence type="ECO:0000256" key="5">
    <source>
        <dbReference type="SAM" id="MobiDB-lite"/>
    </source>
</evidence>
<feature type="region of interest" description="Disordered" evidence="5">
    <location>
        <begin position="1"/>
        <end position="24"/>
    </location>
</feature>
<feature type="DNA-binding region" description="H-T-H motif" evidence="4">
    <location>
        <begin position="48"/>
        <end position="67"/>
    </location>
</feature>
<keyword evidence="3" id="KW-0804">Transcription</keyword>
<keyword evidence="1" id="KW-0805">Transcription regulation</keyword>
<dbReference type="SUPFAM" id="SSF48498">
    <property type="entry name" value="Tetracyclin repressor-like, C-terminal domain"/>
    <property type="match status" value="1"/>
</dbReference>
<dbReference type="SUPFAM" id="SSF46689">
    <property type="entry name" value="Homeodomain-like"/>
    <property type="match status" value="2"/>
</dbReference>
<proteinExistence type="predicted"/>
<evidence type="ECO:0000313" key="7">
    <source>
        <dbReference type="EMBL" id="ACG78920.1"/>
    </source>
</evidence>
<dbReference type="InterPro" id="IPR009057">
    <property type="entry name" value="Homeodomain-like_sf"/>
</dbReference>
<dbReference type="OrthoDB" id="9811084at2"/>
<keyword evidence="8" id="KW-1185">Reference proteome</keyword>
<dbReference type="Pfam" id="PF00440">
    <property type="entry name" value="TetR_N"/>
    <property type="match status" value="2"/>
</dbReference>
<dbReference type="InterPro" id="IPR036271">
    <property type="entry name" value="Tet_transcr_reg_TetR-rel_C_sf"/>
</dbReference>
<organism evidence="7 8">
    <name type="scientific">Phenylobacterium zucineum (strain HLK1)</name>
    <dbReference type="NCBI Taxonomy" id="450851"/>
    <lineage>
        <taxon>Bacteria</taxon>
        <taxon>Pseudomonadati</taxon>
        <taxon>Pseudomonadota</taxon>
        <taxon>Alphaproteobacteria</taxon>
        <taxon>Caulobacterales</taxon>
        <taxon>Caulobacteraceae</taxon>
        <taxon>Phenylobacterium</taxon>
    </lineage>
</organism>
<dbReference type="PROSITE" id="PS50977">
    <property type="entry name" value="HTH_TETR_2"/>
    <property type="match status" value="2"/>
</dbReference>
<dbReference type="Gene3D" id="1.10.357.10">
    <property type="entry name" value="Tetracycline Repressor, domain 2"/>
    <property type="match status" value="2"/>
</dbReference>
<feature type="domain" description="HTH tetR-type" evidence="6">
    <location>
        <begin position="228"/>
        <end position="288"/>
    </location>
</feature>
<sequence>MGTSADDPSADEGDAPTRGPTRRFEARRHAIVRSAIAELNRKGVRGMTLGEVAARLDLVPTGVIYYFRNKEELAAAAFLKGLEAYEALIARGGAGASEAERIEGFVHAYFDFKQRVGAGEADEIPVFNDIRALGSAAVNEAYVRMFRDIRGLFEPGDRLPRAHRNARAHLLNSQMLWVVVWLRRIEPADYARAAARTSDILLHGLTPPGARWPKPRDIPLAHDGQPGSTSPELFLRAATELINAEGYHGASVERISARLNVSKGAFYHHNTTKDELVAACFQRTFDIMWRAIREAEAEGGSSLEVLARAAAALIGRQIGGAAPLLRSSALTTVPEAMRAGLLEGFDRLTLRFASIICDGIADGSLRPVDVNIAAQTLTAAINAAAELHDWAPGLTTETVVDHYVRPVFEGLLSPPAA</sequence>
<reference evidence="7 8" key="1">
    <citation type="journal article" date="2008" name="BMC Genomics">
        <title>Complete genome of Phenylobacterium zucineum - a novel facultative intracellular bacterium isolated from human erythroleukemia cell line K562.</title>
        <authorList>
            <person name="Luo Y."/>
            <person name="Xu X."/>
            <person name="Ding Z."/>
            <person name="Liu Z."/>
            <person name="Zhang B."/>
            <person name="Yan Z."/>
            <person name="Sun J."/>
            <person name="Hu S."/>
            <person name="Hu X."/>
        </authorList>
    </citation>
    <scope>NUCLEOTIDE SEQUENCE [LARGE SCALE GENOMIC DNA]</scope>
    <source>
        <strain evidence="7 8">HLK1</strain>
    </source>
</reference>
<evidence type="ECO:0000256" key="4">
    <source>
        <dbReference type="PROSITE-ProRule" id="PRU00335"/>
    </source>
</evidence>
<dbReference type="PANTHER" id="PTHR30055">
    <property type="entry name" value="HTH-TYPE TRANSCRIPTIONAL REGULATOR RUTR"/>
    <property type="match status" value="1"/>
</dbReference>
<dbReference type="Gene3D" id="1.10.10.60">
    <property type="entry name" value="Homeodomain-like"/>
    <property type="match status" value="2"/>
</dbReference>
<dbReference type="GO" id="GO:0000976">
    <property type="term" value="F:transcription cis-regulatory region binding"/>
    <property type="evidence" value="ECO:0007669"/>
    <property type="project" value="TreeGrafter"/>
</dbReference>
<dbReference type="PANTHER" id="PTHR30055:SF234">
    <property type="entry name" value="HTH-TYPE TRANSCRIPTIONAL REGULATOR BETI"/>
    <property type="match status" value="1"/>
</dbReference>
<keyword evidence="2 4" id="KW-0238">DNA-binding</keyword>
<evidence type="ECO:0000313" key="8">
    <source>
        <dbReference type="Proteomes" id="UP000001868"/>
    </source>
</evidence>
<gene>
    <name evidence="7" type="ordered locus">PHZ_c2511</name>
</gene>
<dbReference type="HOGENOM" id="CLU_053314_0_0_5"/>
<accession>B4RGL4</accession>
<evidence type="ECO:0000256" key="3">
    <source>
        <dbReference type="ARBA" id="ARBA00023163"/>
    </source>
</evidence>
<dbReference type="AlphaFoldDB" id="B4RGL4"/>
<dbReference type="KEGG" id="pzu:PHZ_c2511"/>
<dbReference type="EMBL" id="CP000747">
    <property type="protein sequence ID" value="ACG78920.1"/>
    <property type="molecule type" value="Genomic_DNA"/>
</dbReference>